<dbReference type="Pfam" id="PF25597">
    <property type="entry name" value="SH3_retrovirus"/>
    <property type="match status" value="1"/>
</dbReference>
<organism evidence="3 4">
    <name type="scientific">Trifolium medium</name>
    <dbReference type="NCBI Taxonomy" id="97028"/>
    <lineage>
        <taxon>Eukaryota</taxon>
        <taxon>Viridiplantae</taxon>
        <taxon>Streptophyta</taxon>
        <taxon>Embryophyta</taxon>
        <taxon>Tracheophyta</taxon>
        <taxon>Spermatophyta</taxon>
        <taxon>Magnoliopsida</taxon>
        <taxon>eudicotyledons</taxon>
        <taxon>Gunneridae</taxon>
        <taxon>Pentapetalae</taxon>
        <taxon>rosids</taxon>
        <taxon>fabids</taxon>
        <taxon>Fabales</taxon>
        <taxon>Fabaceae</taxon>
        <taxon>Papilionoideae</taxon>
        <taxon>50 kb inversion clade</taxon>
        <taxon>NPAAA clade</taxon>
        <taxon>Hologalegina</taxon>
        <taxon>IRL clade</taxon>
        <taxon>Trifolieae</taxon>
        <taxon>Trifolium</taxon>
    </lineage>
</organism>
<proteinExistence type="predicted"/>
<feature type="compositionally biased region" description="Low complexity" evidence="1">
    <location>
        <begin position="93"/>
        <end position="110"/>
    </location>
</feature>
<comment type="caution">
    <text evidence="3">The sequence shown here is derived from an EMBL/GenBank/DDBJ whole genome shotgun (WGS) entry which is preliminary data.</text>
</comment>
<protein>
    <submittedName>
        <fullName evidence="3">Retrovirus-related pol polyprotein from transposon TNT 1-94</fullName>
    </submittedName>
</protein>
<evidence type="ECO:0000259" key="2">
    <source>
        <dbReference type="Pfam" id="PF25597"/>
    </source>
</evidence>
<dbReference type="AlphaFoldDB" id="A0A392NEI3"/>
<feature type="compositionally biased region" description="Pro residues" evidence="1">
    <location>
        <begin position="111"/>
        <end position="122"/>
    </location>
</feature>
<gene>
    <name evidence="3" type="ORF">A2U01_0017966</name>
</gene>
<accession>A0A392NEI3</accession>
<keyword evidence="4" id="KW-1185">Reference proteome</keyword>
<sequence>MFSSHQTPQSHKFQNRSSPCVYLGVSSQHKGHKCLGANGRVYVSKDVVFHELQFPYSSPAHNTPIHNTETNQQAQSAPISQLPNTVECAPILTMSPTTHPTPTDDYTTPTNPSPSTPQTPPQ</sequence>
<feature type="compositionally biased region" description="Polar residues" evidence="1">
    <location>
        <begin position="60"/>
        <end position="84"/>
    </location>
</feature>
<evidence type="ECO:0000313" key="3">
    <source>
        <dbReference type="EMBL" id="MCH96974.1"/>
    </source>
</evidence>
<evidence type="ECO:0000313" key="4">
    <source>
        <dbReference type="Proteomes" id="UP000265520"/>
    </source>
</evidence>
<reference evidence="3 4" key="1">
    <citation type="journal article" date="2018" name="Front. Plant Sci.">
        <title>Red Clover (Trifolium pratense) and Zigzag Clover (T. medium) - A Picture of Genomic Similarities and Differences.</title>
        <authorList>
            <person name="Dluhosova J."/>
            <person name="Istvanek J."/>
            <person name="Nedelnik J."/>
            <person name="Repkova J."/>
        </authorList>
    </citation>
    <scope>NUCLEOTIDE SEQUENCE [LARGE SCALE GENOMIC DNA]</scope>
    <source>
        <strain evidence="4">cv. 10/8</strain>
        <tissue evidence="3">Leaf</tissue>
    </source>
</reference>
<feature type="domain" description="Retroviral polymerase SH3-like" evidence="2">
    <location>
        <begin position="8"/>
        <end position="59"/>
    </location>
</feature>
<name>A0A392NEI3_9FABA</name>
<dbReference type="InterPro" id="IPR057670">
    <property type="entry name" value="SH3_retrovirus"/>
</dbReference>
<feature type="region of interest" description="Disordered" evidence="1">
    <location>
        <begin position="60"/>
        <end position="122"/>
    </location>
</feature>
<evidence type="ECO:0000256" key="1">
    <source>
        <dbReference type="SAM" id="MobiDB-lite"/>
    </source>
</evidence>
<dbReference type="EMBL" id="LXQA010033788">
    <property type="protein sequence ID" value="MCH96974.1"/>
    <property type="molecule type" value="Genomic_DNA"/>
</dbReference>
<dbReference type="Proteomes" id="UP000265520">
    <property type="component" value="Unassembled WGS sequence"/>
</dbReference>